<dbReference type="AlphaFoldDB" id="A0A0G0KUC3"/>
<name>A0A0G0KUC3_9BACT</name>
<protein>
    <submittedName>
        <fullName evidence="2">Methyltransferase</fullName>
    </submittedName>
</protein>
<evidence type="ECO:0000259" key="1">
    <source>
        <dbReference type="Pfam" id="PF08241"/>
    </source>
</evidence>
<dbReference type="InterPro" id="IPR050508">
    <property type="entry name" value="Methyltransf_Superfamily"/>
</dbReference>
<dbReference type="EMBL" id="LBTR01000031">
    <property type="protein sequence ID" value="KKQ44156.1"/>
    <property type="molecule type" value="Genomic_DNA"/>
</dbReference>
<organism evidence="2 3">
    <name type="scientific">Candidatus Woesebacteria bacterium GW2011_GWA1_37_8</name>
    <dbReference type="NCBI Taxonomy" id="1618546"/>
    <lineage>
        <taxon>Bacteria</taxon>
        <taxon>Candidatus Woeseibacteriota</taxon>
    </lineage>
</organism>
<dbReference type="Proteomes" id="UP000034603">
    <property type="component" value="Unassembled WGS sequence"/>
</dbReference>
<dbReference type="PANTHER" id="PTHR42912">
    <property type="entry name" value="METHYLTRANSFERASE"/>
    <property type="match status" value="1"/>
</dbReference>
<dbReference type="InterPro" id="IPR013216">
    <property type="entry name" value="Methyltransf_11"/>
</dbReference>
<comment type="caution">
    <text evidence="2">The sequence shown here is derived from an EMBL/GenBank/DDBJ whole genome shotgun (WGS) entry which is preliminary data.</text>
</comment>
<dbReference type="Gene3D" id="3.40.50.150">
    <property type="entry name" value="Vaccinia Virus protein VP39"/>
    <property type="match status" value="1"/>
</dbReference>
<keyword evidence="2" id="KW-0489">Methyltransferase</keyword>
<feature type="domain" description="Methyltransferase type 11" evidence="1">
    <location>
        <begin position="42"/>
        <end position="134"/>
    </location>
</feature>
<dbReference type="InterPro" id="IPR029063">
    <property type="entry name" value="SAM-dependent_MTases_sf"/>
</dbReference>
<reference evidence="2 3" key="1">
    <citation type="journal article" date="2015" name="Nature">
        <title>rRNA introns, odd ribosomes, and small enigmatic genomes across a large radiation of phyla.</title>
        <authorList>
            <person name="Brown C.T."/>
            <person name="Hug L.A."/>
            <person name="Thomas B.C."/>
            <person name="Sharon I."/>
            <person name="Castelle C.J."/>
            <person name="Singh A."/>
            <person name="Wilkins M.J."/>
            <person name="Williams K.H."/>
            <person name="Banfield J.F."/>
        </authorList>
    </citation>
    <scope>NUCLEOTIDE SEQUENCE [LARGE SCALE GENOMIC DNA]</scope>
</reference>
<accession>A0A0G0KUC3</accession>
<evidence type="ECO:0000313" key="2">
    <source>
        <dbReference type="EMBL" id="KKQ44156.1"/>
    </source>
</evidence>
<dbReference type="SUPFAM" id="SSF53335">
    <property type="entry name" value="S-adenosyl-L-methionine-dependent methyltransferases"/>
    <property type="match status" value="1"/>
</dbReference>
<gene>
    <name evidence="2" type="ORF">US62_C0031G0002</name>
</gene>
<dbReference type="Pfam" id="PF08241">
    <property type="entry name" value="Methyltransf_11"/>
    <property type="match status" value="1"/>
</dbReference>
<sequence length="272" mass="31156">MEKVFNYENKIYGERENCSLMFSDLAFNRLPNEVKEIKGKILDIGCGAGEFTEIIKMNNTGSRIYGTDISAEAINICRKNFKDITFKKASVYKLPFGDNFFNFVVMRCVLEHLDTPGPALKEVFRVLKPGGVFYSITPLEKDKSLVFAPKSSDTKKYHGHVQWYSKEALFKLITKEKLAIKKYYFSGYLLRQFLEVVFYPILTFFHLPVHFSVKSYVGKKSGLLSTVLSCIRKIVNLLLNMETLVVPKKIPGLFVHIIAYKEAVVNDKLKSN</sequence>
<keyword evidence="2" id="KW-0808">Transferase</keyword>
<dbReference type="GO" id="GO:0032259">
    <property type="term" value="P:methylation"/>
    <property type="evidence" value="ECO:0007669"/>
    <property type="project" value="UniProtKB-KW"/>
</dbReference>
<dbReference type="CDD" id="cd02440">
    <property type="entry name" value="AdoMet_MTases"/>
    <property type="match status" value="1"/>
</dbReference>
<evidence type="ECO:0000313" key="3">
    <source>
        <dbReference type="Proteomes" id="UP000034603"/>
    </source>
</evidence>
<dbReference type="GO" id="GO:0008757">
    <property type="term" value="F:S-adenosylmethionine-dependent methyltransferase activity"/>
    <property type="evidence" value="ECO:0007669"/>
    <property type="project" value="InterPro"/>
</dbReference>
<proteinExistence type="predicted"/>